<gene>
    <name evidence="1" type="ORF">OCV99_03665</name>
</gene>
<evidence type="ECO:0000313" key="1">
    <source>
        <dbReference type="EMBL" id="MCU6685663.1"/>
    </source>
</evidence>
<keyword evidence="2" id="KW-1185">Reference proteome</keyword>
<organism evidence="1 2">
    <name type="scientific">Dorea acetigenes</name>
    <dbReference type="NCBI Taxonomy" id="2981787"/>
    <lineage>
        <taxon>Bacteria</taxon>
        <taxon>Bacillati</taxon>
        <taxon>Bacillota</taxon>
        <taxon>Clostridia</taxon>
        <taxon>Lachnospirales</taxon>
        <taxon>Lachnospiraceae</taxon>
        <taxon>Dorea</taxon>
    </lineage>
</organism>
<name>A0ABT2RJW6_9FIRM</name>
<accession>A0ABT2RJW6</accession>
<comment type="caution">
    <text evidence="1">The sequence shown here is derived from an EMBL/GenBank/DDBJ whole genome shotgun (WGS) entry which is preliminary data.</text>
</comment>
<evidence type="ECO:0000313" key="2">
    <source>
        <dbReference type="Proteomes" id="UP001652431"/>
    </source>
</evidence>
<sequence length="86" mass="9901">MGTYTTIQGDTWDLIAYRLYGHERYMKLLADANKPLVDYLILPSGTVINVPEIPDGYDDSDTVFWRQDTDENEETYSSVEEGEDDE</sequence>
<dbReference type="EMBL" id="JAOQJU010000002">
    <property type="protein sequence ID" value="MCU6685663.1"/>
    <property type="molecule type" value="Genomic_DNA"/>
</dbReference>
<dbReference type="InterPro" id="IPR008861">
    <property type="entry name" value="GpX-like"/>
</dbReference>
<reference evidence="1 2" key="1">
    <citation type="journal article" date="2021" name="ISME Commun">
        <title>Automated analysis of genomic sequences facilitates high-throughput and comprehensive description of bacteria.</title>
        <authorList>
            <person name="Hitch T.C.A."/>
        </authorList>
    </citation>
    <scope>NUCLEOTIDE SEQUENCE [LARGE SCALE GENOMIC DNA]</scope>
    <source>
        <strain evidence="1 2">Sanger_03</strain>
    </source>
</reference>
<dbReference type="RefSeq" id="WP_158368294.1">
    <property type="nucleotide sequence ID" value="NZ_JAOQJU010000002.1"/>
</dbReference>
<dbReference type="Proteomes" id="UP001652431">
    <property type="component" value="Unassembled WGS sequence"/>
</dbReference>
<proteinExistence type="predicted"/>
<protein>
    <submittedName>
        <fullName evidence="1">Tail protein X</fullName>
    </submittedName>
</protein>
<dbReference type="Pfam" id="PF05489">
    <property type="entry name" value="Phage_tail_X"/>
    <property type="match status" value="1"/>
</dbReference>